<comment type="caution">
    <text evidence="1">The sequence shown here is derived from an EMBL/GenBank/DDBJ whole genome shotgun (WGS) entry which is preliminary data.</text>
</comment>
<gene>
    <name evidence="1" type="ORF">QPX42_02685</name>
</gene>
<dbReference type="EMBL" id="JASNVH010000003">
    <property type="protein sequence ID" value="MDK4306461.1"/>
    <property type="molecule type" value="Genomic_DNA"/>
</dbReference>
<organism evidence="1 2">
    <name type="scientific">Corynebacterium pseudodiphtheriticum</name>
    <dbReference type="NCBI Taxonomy" id="37637"/>
    <lineage>
        <taxon>Bacteria</taxon>
        <taxon>Bacillati</taxon>
        <taxon>Actinomycetota</taxon>
        <taxon>Actinomycetes</taxon>
        <taxon>Mycobacteriales</taxon>
        <taxon>Corynebacteriaceae</taxon>
        <taxon>Corynebacterium</taxon>
    </lineage>
</organism>
<name>A0AAP4F4Q2_9CORY</name>
<dbReference type="Proteomes" id="UP001224412">
    <property type="component" value="Unassembled WGS sequence"/>
</dbReference>
<dbReference type="GeneID" id="42782698"/>
<protein>
    <submittedName>
        <fullName evidence="1">Uncharacterized protein</fullName>
    </submittedName>
</protein>
<reference evidence="1" key="1">
    <citation type="submission" date="2023-05" db="EMBL/GenBank/DDBJ databases">
        <title>Metabolic capabilities are highly conserved among human nasal-associated Corynebacterium species in pangenomic analyses.</title>
        <authorList>
            <person name="Tran T.H."/>
            <person name="Roberts A.Q."/>
            <person name="Escapa I.F."/>
            <person name="Gao W."/>
            <person name="Conlan S."/>
            <person name="Kong H."/>
            <person name="Segre J.A."/>
            <person name="Kelly M.S."/>
            <person name="Lemon K.P."/>
        </authorList>
    </citation>
    <scope>NUCLEOTIDE SEQUENCE</scope>
    <source>
        <strain evidence="1">KPL2773</strain>
    </source>
</reference>
<sequence>MWHADSQQPAPGCGLSAQQEAQFQQLTAYALQPERSDEHVVDGGLIRMIHAH</sequence>
<proteinExistence type="predicted"/>
<evidence type="ECO:0000313" key="1">
    <source>
        <dbReference type="EMBL" id="MDK4306461.1"/>
    </source>
</evidence>
<accession>A0AAP4F4Q2</accession>
<evidence type="ECO:0000313" key="2">
    <source>
        <dbReference type="Proteomes" id="UP001224412"/>
    </source>
</evidence>
<dbReference type="AlphaFoldDB" id="A0AAP4F4Q2"/>
<dbReference type="RefSeq" id="WP_153246426.1">
    <property type="nucleotide sequence ID" value="NZ_CP051667.1"/>
</dbReference>